<reference evidence="4" key="1">
    <citation type="submission" date="2016-11" db="EMBL/GenBank/DDBJ databases">
        <authorList>
            <person name="Varghese N."/>
            <person name="Submissions S."/>
        </authorList>
    </citation>
    <scope>NUCLEOTIDE SEQUENCE [LARGE SCALE GENOMIC DNA]</scope>
    <source>
        <strain evidence="4">Sac-22</strain>
    </source>
</reference>
<dbReference type="STRING" id="551987.SAMN05192549_108273"/>
<dbReference type="Pfam" id="PF04389">
    <property type="entry name" value="Peptidase_M28"/>
    <property type="match status" value="1"/>
</dbReference>
<proteinExistence type="predicted"/>
<evidence type="ECO:0000313" key="4">
    <source>
        <dbReference type="Proteomes" id="UP000184339"/>
    </source>
</evidence>
<dbReference type="Gene3D" id="3.40.630.10">
    <property type="entry name" value="Zn peptidases"/>
    <property type="match status" value="1"/>
</dbReference>
<dbReference type="EMBL" id="FRCX01000008">
    <property type="protein sequence ID" value="SHN37150.1"/>
    <property type="molecule type" value="Genomic_DNA"/>
</dbReference>
<accession>A0A1M7QYF6</accession>
<keyword evidence="4" id="KW-1185">Reference proteome</keyword>
<name>A0A1M7QYF6_9BURK</name>
<dbReference type="OrthoDB" id="9769665at2"/>
<evidence type="ECO:0000313" key="3">
    <source>
        <dbReference type="EMBL" id="SHN37150.1"/>
    </source>
</evidence>
<dbReference type="AlphaFoldDB" id="A0A1M7QYF6"/>
<sequence length="664" mass="72032">MSKLPLLALLFAAASAMAAERHIAFWPNAVPEAIHANVDGQAALETVRTLGRFHRVHGSPGYAAAAKWMQEQARSAGMRDAAIEHFPADGSTQYAHFRSYGGWNPQDAQLDEVSPQPRPIARFPQLPVALADYSQNADVQAHLLSVGAGTTPQDYEGKAIKGKLVLASGPLPLVHRLAVEERGAAGILSDFPNQTSAWSGDDTDLVRWGHLSPYQTQNRFAFMLSKRQANDYRKRLSAGEAVTLHAQVRASMAPASLDVVTATIPGTDPDAGEVILTAHLCHQSAGANDNASGSAAILQVARALNQAIQSGAIARPRLSIRFLWTPEIAGSQAWLARNPELKNRIVGGIHMDMVGALLGSTHSTFHLSRTAQTLPHVLNDIGQAFFDEVSTASAQYAERGGDSYAGFVTPGASRDLFLGDVRNVELGSDHEVFQAWGVPMLYFHDWPDVTIHTNKDQPENLDATKLGRVTYLGAGIAYTLAALPEAEAPRLLAITRYQGEQQLAQARLRAALSENHRDGALAVRETLAMNTSSLQTLAQRWPSTAAATRTLTEQIKAQQTSVPAAQQRDLRIPQPSAAIRGPLSVYYYDHVEEMEKARGLKSPPMPEFKGHGDLILYETMNLADGRRSVSEIRDIISGRYMGVPQADIAAYFERLAAAGIIHWK</sequence>
<dbReference type="InterPro" id="IPR039373">
    <property type="entry name" value="Peptidase_M28B"/>
</dbReference>
<dbReference type="RefSeq" id="WP_072787043.1">
    <property type="nucleotide sequence ID" value="NZ_FRCX01000008.1"/>
</dbReference>
<protein>
    <submittedName>
        <fullName evidence="3">Peptidase family M28</fullName>
    </submittedName>
</protein>
<dbReference type="SUPFAM" id="SSF52025">
    <property type="entry name" value="PA domain"/>
    <property type="match status" value="1"/>
</dbReference>
<feature type="domain" description="Peptidase M28" evidence="2">
    <location>
        <begin position="260"/>
        <end position="470"/>
    </location>
</feature>
<evidence type="ECO:0000259" key="2">
    <source>
        <dbReference type="Pfam" id="PF04389"/>
    </source>
</evidence>
<keyword evidence="1" id="KW-0732">Signal</keyword>
<organism evidence="3 4">
    <name type="scientific">Duganella sacchari</name>
    <dbReference type="NCBI Taxonomy" id="551987"/>
    <lineage>
        <taxon>Bacteria</taxon>
        <taxon>Pseudomonadati</taxon>
        <taxon>Pseudomonadota</taxon>
        <taxon>Betaproteobacteria</taxon>
        <taxon>Burkholderiales</taxon>
        <taxon>Oxalobacteraceae</taxon>
        <taxon>Telluria group</taxon>
        <taxon>Duganella</taxon>
    </lineage>
</organism>
<dbReference type="Gene3D" id="3.50.30.30">
    <property type="match status" value="1"/>
</dbReference>
<feature type="signal peptide" evidence="1">
    <location>
        <begin position="1"/>
        <end position="18"/>
    </location>
</feature>
<dbReference type="InterPro" id="IPR007484">
    <property type="entry name" value="Peptidase_M28"/>
</dbReference>
<feature type="chain" id="PRO_5012207075" evidence="1">
    <location>
        <begin position="19"/>
        <end position="664"/>
    </location>
</feature>
<dbReference type="SUPFAM" id="SSF53187">
    <property type="entry name" value="Zn-dependent exopeptidases"/>
    <property type="match status" value="1"/>
</dbReference>
<dbReference type="Proteomes" id="UP000184339">
    <property type="component" value="Unassembled WGS sequence"/>
</dbReference>
<dbReference type="PANTHER" id="PTHR10404:SF46">
    <property type="entry name" value="VACUOLAR PROTEIN SORTING-ASSOCIATED PROTEIN 70"/>
    <property type="match status" value="1"/>
</dbReference>
<dbReference type="PANTHER" id="PTHR10404">
    <property type="entry name" value="N-ACETYLATED-ALPHA-LINKED ACIDIC DIPEPTIDASE"/>
    <property type="match status" value="1"/>
</dbReference>
<dbReference type="InterPro" id="IPR046450">
    <property type="entry name" value="PA_dom_sf"/>
</dbReference>
<gene>
    <name evidence="3" type="ORF">SAMN05192549_108273</name>
</gene>
<evidence type="ECO:0000256" key="1">
    <source>
        <dbReference type="SAM" id="SignalP"/>
    </source>
</evidence>